<feature type="domain" description="Sporulation stage II protein D amidase enhancer LytB N-terminal" evidence="2">
    <location>
        <begin position="113"/>
        <end position="206"/>
    </location>
</feature>
<proteinExistence type="predicted"/>
<name>A0AAX4HNE4_9BACT</name>
<keyword evidence="1" id="KW-0732">Signal</keyword>
<dbReference type="AlphaFoldDB" id="A0AAX4HNE4"/>
<dbReference type="RefSeq" id="WP_321394005.1">
    <property type="nucleotide sequence ID" value="NZ_CP139487.1"/>
</dbReference>
<evidence type="ECO:0000256" key="1">
    <source>
        <dbReference type="SAM" id="SignalP"/>
    </source>
</evidence>
<dbReference type="InterPro" id="IPR013486">
    <property type="entry name" value="SpoIID/LytB"/>
</dbReference>
<protein>
    <submittedName>
        <fullName evidence="3">SpoIID/LytB domain-containing protein</fullName>
    </submittedName>
</protein>
<reference evidence="3 4" key="1">
    <citation type="submission" date="2023-11" db="EMBL/GenBank/DDBJ databases">
        <title>Peredibacter starrii A3.12.</title>
        <authorList>
            <person name="Mitchell R.J."/>
        </authorList>
    </citation>
    <scope>NUCLEOTIDE SEQUENCE [LARGE SCALE GENOMIC DNA]</scope>
    <source>
        <strain evidence="3 4">A3.12</strain>
    </source>
</reference>
<gene>
    <name evidence="3" type="ORF">SOO65_18610</name>
</gene>
<keyword evidence="4" id="KW-1185">Reference proteome</keyword>
<dbReference type="KEGG" id="psti:SOO65_18610"/>
<evidence type="ECO:0000259" key="2">
    <source>
        <dbReference type="Pfam" id="PF08486"/>
    </source>
</evidence>
<feature type="chain" id="PRO_5043601338" evidence="1">
    <location>
        <begin position="20"/>
        <end position="381"/>
    </location>
</feature>
<accession>A0AAX4HNE4</accession>
<feature type="signal peptide" evidence="1">
    <location>
        <begin position="1"/>
        <end position="19"/>
    </location>
</feature>
<dbReference type="GO" id="GO:0030435">
    <property type="term" value="P:sporulation resulting in formation of a cellular spore"/>
    <property type="evidence" value="ECO:0007669"/>
    <property type="project" value="InterPro"/>
</dbReference>
<dbReference type="Proteomes" id="UP001324634">
    <property type="component" value="Chromosome"/>
</dbReference>
<dbReference type="NCBIfam" id="TIGR02669">
    <property type="entry name" value="SpoIID_LytB"/>
    <property type="match status" value="1"/>
</dbReference>
<dbReference type="Pfam" id="PF08486">
    <property type="entry name" value="SpoIID"/>
    <property type="match status" value="1"/>
</dbReference>
<dbReference type="EMBL" id="CP139487">
    <property type="protein sequence ID" value="WPU64710.1"/>
    <property type="molecule type" value="Genomic_DNA"/>
</dbReference>
<dbReference type="InterPro" id="IPR013693">
    <property type="entry name" value="SpoIID/LytB_N"/>
</dbReference>
<evidence type="ECO:0000313" key="3">
    <source>
        <dbReference type="EMBL" id="WPU64710.1"/>
    </source>
</evidence>
<sequence>MLKTGSCFFLLLFSASSYAAVPSVKVLIAKSLKRVVVEGMDLEKTIHTQHKKQQYSGRKTIAFNCNPSASKTKSQMPKNPLLVASLSSPTGLVSWGKHKYQGELQLLTNPGQESCDLVNLIPMENYITTLLSKEMNGTWPVEALKAQAVAARTYAYDRIKKGMGFDNPDKLYHLESSEKDQVSGTFHDITQKTLQASRETSGMILVGPSGKIAPAFFHSKCGGKTFRPDQVWGGVEEGYRSVNCTFCQKTGMKDWNYQIKGQKLTSMVDQVLKRYYADEIQGTDVKLMPDSLANSELRMYVGDRLHIIKKSYLRNLAGRELLPSNNFIMSMKNNEFMVKGQGYGHGVGLCQLGALELAKRGYDYRQILSFYFPRHQLKKAY</sequence>
<organism evidence="3 4">
    <name type="scientific">Peredibacter starrii</name>
    <dbReference type="NCBI Taxonomy" id="28202"/>
    <lineage>
        <taxon>Bacteria</taxon>
        <taxon>Pseudomonadati</taxon>
        <taxon>Bdellovibrionota</taxon>
        <taxon>Bacteriovoracia</taxon>
        <taxon>Bacteriovoracales</taxon>
        <taxon>Bacteriovoracaceae</taxon>
        <taxon>Peredibacter</taxon>
    </lineage>
</organism>
<evidence type="ECO:0000313" key="4">
    <source>
        <dbReference type="Proteomes" id="UP001324634"/>
    </source>
</evidence>